<proteinExistence type="predicted"/>
<evidence type="ECO:0000313" key="8">
    <source>
        <dbReference type="EMBL" id="HEW53064.1"/>
    </source>
</evidence>
<evidence type="ECO:0000259" key="7">
    <source>
        <dbReference type="Pfam" id="PF04039"/>
    </source>
</evidence>
<sequence>MKPVNLLVIITLILSASFLLTFASSYIVPTENLRRLALFYLVTTYNPETQYTALSPEGVTAIVWDYRGLDTLFETAVFFLALIAALSLVRGLYAETPPQEVSREAGLSTIVKTVTRITAPMIIAVGASVALHGHLTPGGGFQGGSIVAVAPMVFMVIFSSLYVLRKGVTTTKMLVLRSIGLIGVGLTSIAVFMAGLILGELGYVFQNMPKPGAPLGMPSHVGGTLISGTLWFFNLFEMFAVAAGFTLIFIVLLIAGKKEG</sequence>
<keyword evidence="2" id="KW-1003">Cell membrane</keyword>
<dbReference type="GO" id="GO:0005886">
    <property type="term" value="C:plasma membrane"/>
    <property type="evidence" value="ECO:0007669"/>
    <property type="project" value="UniProtKB-SubCell"/>
</dbReference>
<evidence type="ECO:0000256" key="2">
    <source>
        <dbReference type="ARBA" id="ARBA00022475"/>
    </source>
</evidence>
<evidence type="ECO:0000256" key="3">
    <source>
        <dbReference type="ARBA" id="ARBA00022692"/>
    </source>
</evidence>
<dbReference type="PANTHER" id="PTHR33932:SF4">
    <property type="entry name" value="NA(+)_H(+) ANTIPORTER SUBUNIT B"/>
    <property type="match status" value="1"/>
</dbReference>
<dbReference type="Pfam" id="PF04039">
    <property type="entry name" value="MnhB"/>
    <property type="match status" value="1"/>
</dbReference>
<protein>
    <submittedName>
        <fullName evidence="8">Sodium:proton antiporter</fullName>
    </submittedName>
</protein>
<feature type="transmembrane region" description="Helical" evidence="6">
    <location>
        <begin position="176"/>
        <end position="198"/>
    </location>
</feature>
<evidence type="ECO:0000256" key="4">
    <source>
        <dbReference type="ARBA" id="ARBA00022989"/>
    </source>
</evidence>
<dbReference type="AlphaFoldDB" id="A0A7C2ZQ53"/>
<evidence type="ECO:0000256" key="5">
    <source>
        <dbReference type="ARBA" id="ARBA00023136"/>
    </source>
</evidence>
<keyword evidence="3 6" id="KW-0812">Transmembrane</keyword>
<feature type="domain" description="Na+/H+ antiporter MnhB subunit-related protein" evidence="7">
    <location>
        <begin position="110"/>
        <end position="246"/>
    </location>
</feature>
<name>A0A7C2ZQ53_9CREN</name>
<feature type="transmembrane region" description="Helical" evidence="6">
    <location>
        <begin position="231"/>
        <end position="255"/>
    </location>
</feature>
<feature type="transmembrane region" description="Helical" evidence="6">
    <location>
        <begin position="141"/>
        <end position="164"/>
    </location>
</feature>
<evidence type="ECO:0000256" key="1">
    <source>
        <dbReference type="ARBA" id="ARBA00004651"/>
    </source>
</evidence>
<comment type="subcellular location">
    <subcellularLocation>
        <location evidence="1">Cell membrane</location>
        <topology evidence="1">Multi-pass membrane protein</topology>
    </subcellularLocation>
</comment>
<dbReference type="PANTHER" id="PTHR33932">
    <property type="entry name" value="NA(+)/H(+) ANTIPORTER SUBUNIT B"/>
    <property type="match status" value="1"/>
</dbReference>
<organism evidence="8">
    <name type="scientific">Ignisphaera aggregans</name>
    <dbReference type="NCBI Taxonomy" id="334771"/>
    <lineage>
        <taxon>Archaea</taxon>
        <taxon>Thermoproteota</taxon>
        <taxon>Thermoprotei</taxon>
        <taxon>Desulfurococcales</taxon>
        <taxon>Desulfurococcaceae</taxon>
        <taxon>Ignisphaera</taxon>
    </lineage>
</organism>
<gene>
    <name evidence="8" type="ORF">ENO77_02690</name>
</gene>
<evidence type="ECO:0000256" key="6">
    <source>
        <dbReference type="SAM" id="Phobius"/>
    </source>
</evidence>
<keyword evidence="5 6" id="KW-0472">Membrane</keyword>
<keyword evidence="4 6" id="KW-1133">Transmembrane helix</keyword>
<feature type="transmembrane region" description="Helical" evidence="6">
    <location>
        <begin position="114"/>
        <end position="135"/>
    </location>
</feature>
<comment type="caution">
    <text evidence="8">The sequence shown here is derived from an EMBL/GenBank/DDBJ whole genome shotgun (WGS) entry which is preliminary data.</text>
</comment>
<dbReference type="InterPro" id="IPR007182">
    <property type="entry name" value="MnhB"/>
</dbReference>
<dbReference type="InterPro" id="IPR050622">
    <property type="entry name" value="CPA3_antiporter_subunitB"/>
</dbReference>
<dbReference type="EMBL" id="DSGT01000008">
    <property type="protein sequence ID" value="HEW53064.1"/>
    <property type="molecule type" value="Genomic_DNA"/>
</dbReference>
<accession>A0A7C2ZQ53</accession>
<feature type="transmembrane region" description="Helical" evidence="6">
    <location>
        <begin position="72"/>
        <end position="93"/>
    </location>
</feature>
<reference evidence="8" key="1">
    <citation type="journal article" date="2020" name="mSystems">
        <title>Genome- and Community-Level Interaction Insights into Carbon Utilization and Element Cycling Functions of Hydrothermarchaeota in Hydrothermal Sediment.</title>
        <authorList>
            <person name="Zhou Z."/>
            <person name="Liu Y."/>
            <person name="Xu W."/>
            <person name="Pan J."/>
            <person name="Luo Z.H."/>
            <person name="Li M."/>
        </authorList>
    </citation>
    <scope>NUCLEOTIDE SEQUENCE [LARGE SCALE GENOMIC DNA]</scope>
    <source>
        <strain evidence="8">SpSt-16</strain>
    </source>
</reference>